<evidence type="ECO:0000256" key="1">
    <source>
        <dbReference type="SAM" id="SignalP"/>
    </source>
</evidence>
<dbReference type="GO" id="GO:0009274">
    <property type="term" value="C:peptidoglycan-based cell wall"/>
    <property type="evidence" value="ECO:0007669"/>
    <property type="project" value="InterPro"/>
</dbReference>
<dbReference type="GO" id="GO:0030115">
    <property type="term" value="C:S-layer"/>
    <property type="evidence" value="ECO:0007669"/>
    <property type="project" value="InterPro"/>
</dbReference>
<dbReference type="Proteomes" id="UP000195859">
    <property type="component" value="Unassembled WGS sequence"/>
</dbReference>
<dbReference type="InterPro" id="IPR024968">
    <property type="entry name" value="SlpA_C_lactobacillus"/>
</dbReference>
<name>A0A1Y4W7N8_9LACO</name>
<evidence type="ECO:0000313" key="3">
    <source>
        <dbReference type="EMBL" id="OUQ78141.1"/>
    </source>
</evidence>
<dbReference type="RefSeq" id="WP_087300916.1">
    <property type="nucleotide sequence ID" value="NZ_NFLZ01000001.1"/>
</dbReference>
<accession>A0A1Y4W7N8</accession>
<feature type="signal peptide" evidence="1">
    <location>
        <begin position="1"/>
        <end position="30"/>
    </location>
</feature>
<evidence type="ECO:0000313" key="4">
    <source>
        <dbReference type="Proteomes" id="UP000195859"/>
    </source>
</evidence>
<evidence type="ECO:0000259" key="2">
    <source>
        <dbReference type="Pfam" id="PF03217"/>
    </source>
</evidence>
<protein>
    <submittedName>
        <fullName evidence="3">SlpX protein</fullName>
    </submittedName>
</protein>
<dbReference type="GO" id="GO:0005199">
    <property type="term" value="F:structural constituent of cell wall"/>
    <property type="evidence" value="ECO:0007669"/>
    <property type="project" value="InterPro"/>
</dbReference>
<sequence length="507" mass="54842">MKKNRKMLGVAAATLLAVAPVVASTVPVNAASITLGTTTTNTTNNAGTTSTQAPTDRPYFTFNNQVINEATTANPSANVVRTTVGISNGEELSSVTKKLNDLGISFHETNSKSTPLKLSDTDVKNALLQNQITTKEVTEKQKATKGKKATEVKKTVIVIPSNVSTFNLTLNGTSGTQTATIQIPVVVSNSGSSSTEATDAPVFSWTLNGQNQTAGLNGRVFQVAVNSNFNPTNFTDSEGNIVAISAVQNKYNNTYASITTSSQVNTSEAGRYYNVTLTATGLTGKKTNVTYTVLVAPSSLQTLHAEAGQTTIPTYNIYGDNALPGSTTFKDGEQVYVGDQARTAAGVSYSRVSTKSKNDANSSNVWVKTSALVKPAATEKGESHVVMVASRAYDKNGNYLGHMYDTYTNIDIVPNIVTIKGKTYYKVANKDEYVRVTNITGTQRKLRHNAYIYWSSYRRTPGTGKMYKGQTVTTYGTSYRFKNGKKYYRIEGCRNNNKRYIKAVNFY</sequence>
<dbReference type="Pfam" id="PF03217">
    <property type="entry name" value="SlpA"/>
    <property type="match status" value="1"/>
</dbReference>
<dbReference type="AlphaFoldDB" id="A0A1Y4W7N8"/>
<feature type="chain" id="PRO_5013209507" evidence="1">
    <location>
        <begin position="31"/>
        <end position="507"/>
    </location>
</feature>
<gene>
    <name evidence="3" type="ORF">B5E44_00595</name>
</gene>
<organism evidence="3 4">
    <name type="scientific">Lactobacillus gallinarum</name>
    <dbReference type="NCBI Taxonomy" id="52242"/>
    <lineage>
        <taxon>Bacteria</taxon>
        <taxon>Bacillati</taxon>
        <taxon>Bacillota</taxon>
        <taxon>Bacilli</taxon>
        <taxon>Lactobacillales</taxon>
        <taxon>Lactobacillaceae</taxon>
        <taxon>Lactobacillus</taxon>
    </lineage>
</organism>
<dbReference type="EMBL" id="NFLZ01000001">
    <property type="protein sequence ID" value="OUQ78141.1"/>
    <property type="molecule type" value="Genomic_DNA"/>
</dbReference>
<proteinExistence type="predicted"/>
<dbReference type="PRINTS" id="PR01729">
    <property type="entry name" value="SURFACELAYER"/>
</dbReference>
<keyword evidence="1" id="KW-0732">Signal</keyword>
<feature type="domain" description="S-layer protein C-terminal" evidence="2">
    <location>
        <begin position="436"/>
        <end position="503"/>
    </location>
</feature>
<comment type="caution">
    <text evidence="3">The sequence shown here is derived from an EMBL/GenBank/DDBJ whole genome shotgun (WGS) entry which is preliminary data.</text>
</comment>
<reference evidence="4" key="1">
    <citation type="submission" date="2017-04" db="EMBL/GenBank/DDBJ databases">
        <title>Function of individual gut microbiota members based on whole genome sequencing of pure cultures obtained from chicken caecum.</title>
        <authorList>
            <person name="Medvecky M."/>
            <person name="Cejkova D."/>
            <person name="Polansky O."/>
            <person name="Karasova D."/>
            <person name="Kubasova T."/>
            <person name="Cizek A."/>
            <person name="Rychlik I."/>
        </authorList>
    </citation>
    <scope>NUCLEOTIDE SEQUENCE [LARGE SCALE GENOMIC DNA]</scope>
    <source>
        <strain evidence="4">An101</strain>
    </source>
</reference>
<dbReference type="InterPro" id="IPR004903">
    <property type="entry name" value="S-layer_prot"/>
</dbReference>